<dbReference type="Pfam" id="PF01053">
    <property type="entry name" value="Cys_Met_Meta_PP"/>
    <property type="match status" value="1"/>
</dbReference>
<comment type="pathway">
    <text evidence="5">Amino-acid biosynthesis; L-methionine biosynthesis via de novo pathway; L-homocysteine from L-cystathionine: step 1/1.</text>
</comment>
<evidence type="ECO:0000256" key="2">
    <source>
        <dbReference type="ARBA" id="ARBA00009077"/>
    </source>
</evidence>
<dbReference type="PROSITE" id="PS00868">
    <property type="entry name" value="CYS_MET_METAB_PP"/>
    <property type="match status" value="1"/>
</dbReference>
<evidence type="ECO:0000313" key="9">
    <source>
        <dbReference type="EMBL" id="MCW1932692.1"/>
    </source>
</evidence>
<dbReference type="InterPro" id="IPR015421">
    <property type="entry name" value="PyrdxlP-dep_Trfase_major"/>
</dbReference>
<comment type="similarity">
    <text evidence="2 8">Belongs to the trans-sulfuration enzymes family.</text>
</comment>
<evidence type="ECO:0000256" key="5">
    <source>
        <dbReference type="ARBA" id="ARBA00046315"/>
    </source>
</evidence>
<dbReference type="GO" id="GO:0016740">
    <property type="term" value="F:transferase activity"/>
    <property type="evidence" value="ECO:0007669"/>
    <property type="project" value="UniProtKB-KW"/>
</dbReference>
<sequence length="401" mass="43087">MKTSPEDAMHDQTLCVTPPEADMTGFDTLAVPVYRASTIPFADAEGYQNRRLRGPDGYSYGLGGTPTTRSLEGQITALEGGERTVLVPSGQAGISVAMLTFVQAGQKILMPDTVYPPARDFARQDLARMGIVTDFYDPGSLDDLRARLDDQTRLVWLESPGSTTMEVQDFAAIADLAHAQGALVGCDNTWATPLNFKPIAHGADLVVEALTKYFSGHSDVLMGSITTATVALGHQLRRSLGRLGIGVSPDDCSLVLRGMQTMSVRMQHASAVALRVARWMQTRAAVTQVLHPALPDCPGHALWKRDFSGSSAVFSIVLTAGAEARLMRALDTLDHFVIGASWGGTRSLLAPMNISGDRSLPRAGAPETYLRVSIGLENEADLMADLERLFAALEETARDAE</sequence>
<dbReference type="PANTHER" id="PTHR43500:SF1">
    <property type="entry name" value="CYSTATHIONINE BETA-LYASE-RELATED"/>
    <property type="match status" value="1"/>
</dbReference>
<accession>A0ABT3GYT7</accession>
<evidence type="ECO:0000256" key="1">
    <source>
        <dbReference type="ARBA" id="ARBA00001933"/>
    </source>
</evidence>
<dbReference type="SUPFAM" id="SSF53383">
    <property type="entry name" value="PLP-dependent transferases"/>
    <property type="match status" value="1"/>
</dbReference>
<dbReference type="InterPro" id="IPR000277">
    <property type="entry name" value="Cys/Met-Metab_PyrdxlP-dep_enz"/>
</dbReference>
<dbReference type="InterPro" id="IPR015424">
    <property type="entry name" value="PyrdxlP-dep_Trfase"/>
</dbReference>
<dbReference type="Gene3D" id="3.40.640.10">
    <property type="entry name" value="Type I PLP-dependent aspartate aminotransferase-like (Major domain)"/>
    <property type="match status" value="1"/>
</dbReference>
<dbReference type="PANTHER" id="PTHR43500">
    <property type="entry name" value="CYSTATHIONINE BETA-LYASE-RELATED"/>
    <property type="match status" value="1"/>
</dbReference>
<dbReference type="InterPro" id="IPR006233">
    <property type="entry name" value="Cys_b_lyase_bac"/>
</dbReference>
<evidence type="ECO:0000256" key="3">
    <source>
        <dbReference type="ARBA" id="ARBA00022898"/>
    </source>
</evidence>
<comment type="cofactor">
    <cofactor evidence="1 8">
        <name>pyridoxal 5'-phosphate</name>
        <dbReference type="ChEBI" id="CHEBI:597326"/>
    </cofactor>
</comment>
<organism evidence="9 10">
    <name type="scientific">Pararhodobacter zhoushanensis</name>
    <dbReference type="NCBI Taxonomy" id="2479545"/>
    <lineage>
        <taxon>Bacteria</taxon>
        <taxon>Pseudomonadati</taxon>
        <taxon>Pseudomonadota</taxon>
        <taxon>Alphaproteobacteria</taxon>
        <taxon>Rhodobacterales</taxon>
        <taxon>Paracoccaceae</taxon>
        <taxon>Pararhodobacter</taxon>
    </lineage>
</organism>
<dbReference type="PIRSF" id="PIRSF001434">
    <property type="entry name" value="CGS"/>
    <property type="match status" value="1"/>
</dbReference>
<keyword evidence="4" id="KW-0456">Lyase</keyword>
<dbReference type="InterPro" id="IPR015422">
    <property type="entry name" value="PyrdxlP-dep_Trfase_small"/>
</dbReference>
<protein>
    <submittedName>
        <fullName evidence="9">PLP-dependent transferase</fullName>
    </submittedName>
</protein>
<evidence type="ECO:0000313" key="10">
    <source>
        <dbReference type="Proteomes" id="UP001208938"/>
    </source>
</evidence>
<evidence type="ECO:0000256" key="4">
    <source>
        <dbReference type="ARBA" id="ARBA00023239"/>
    </source>
</evidence>
<keyword evidence="9" id="KW-0808">Transferase</keyword>
<dbReference type="RefSeq" id="WP_264505673.1">
    <property type="nucleotide sequence ID" value="NZ_JAPDFL010000001.1"/>
</dbReference>
<dbReference type="Proteomes" id="UP001208938">
    <property type="component" value="Unassembled WGS sequence"/>
</dbReference>
<comment type="catalytic activity">
    <reaction evidence="6">
        <text>L,L-cystathionine + H2O = L-homocysteine + pyruvate + NH4(+)</text>
        <dbReference type="Rhea" id="RHEA:13965"/>
        <dbReference type="ChEBI" id="CHEBI:15361"/>
        <dbReference type="ChEBI" id="CHEBI:15377"/>
        <dbReference type="ChEBI" id="CHEBI:28938"/>
        <dbReference type="ChEBI" id="CHEBI:58161"/>
        <dbReference type="ChEBI" id="CHEBI:58199"/>
    </reaction>
</comment>
<reference evidence="9 10" key="1">
    <citation type="submission" date="2022-10" db="EMBL/GenBank/DDBJ databases">
        <title>Pararhodobacter sp. nov., isolated from marine algae.</title>
        <authorList>
            <person name="Choi B.J."/>
            <person name="Kim J.M."/>
            <person name="Lee J.K."/>
            <person name="Choi D.G."/>
            <person name="Jeon C.O."/>
        </authorList>
    </citation>
    <scope>NUCLEOTIDE SEQUENCE [LARGE SCALE GENOMIC DNA]</scope>
    <source>
        <strain evidence="9 10">ZQ420</strain>
    </source>
</reference>
<dbReference type="InterPro" id="IPR054542">
    <property type="entry name" value="Cys_met_metab_PP"/>
</dbReference>
<keyword evidence="10" id="KW-1185">Reference proteome</keyword>
<keyword evidence="3 8" id="KW-0663">Pyridoxal phosphate</keyword>
<gene>
    <name evidence="9" type="ORF">OKW52_10590</name>
</gene>
<evidence type="ECO:0000256" key="8">
    <source>
        <dbReference type="RuleBase" id="RU362118"/>
    </source>
</evidence>
<comment type="caution">
    <text evidence="9">The sequence shown here is derived from an EMBL/GenBank/DDBJ whole genome shotgun (WGS) entry which is preliminary data.</text>
</comment>
<evidence type="ECO:0000256" key="6">
    <source>
        <dbReference type="ARBA" id="ARBA00047517"/>
    </source>
</evidence>
<name>A0ABT3GYT7_9RHOB</name>
<evidence type="ECO:0000256" key="7">
    <source>
        <dbReference type="ARBA" id="ARBA00047625"/>
    </source>
</evidence>
<dbReference type="Gene3D" id="3.90.1150.10">
    <property type="entry name" value="Aspartate Aminotransferase, domain 1"/>
    <property type="match status" value="1"/>
</dbReference>
<dbReference type="EMBL" id="JAPDFL010000001">
    <property type="protein sequence ID" value="MCW1932692.1"/>
    <property type="molecule type" value="Genomic_DNA"/>
</dbReference>
<comment type="catalytic activity">
    <reaction evidence="7">
        <text>an S-substituted L-cysteine + H2O = a thiol + pyruvate + NH4(+)</text>
        <dbReference type="Rhea" id="RHEA:18121"/>
        <dbReference type="ChEBI" id="CHEBI:15361"/>
        <dbReference type="ChEBI" id="CHEBI:15377"/>
        <dbReference type="ChEBI" id="CHEBI:28938"/>
        <dbReference type="ChEBI" id="CHEBI:29256"/>
        <dbReference type="ChEBI" id="CHEBI:58717"/>
        <dbReference type="EC" id="4.4.1.13"/>
    </reaction>
</comment>
<proteinExistence type="inferred from homology"/>